<dbReference type="InterPro" id="IPR003959">
    <property type="entry name" value="ATPase_AAA_core"/>
</dbReference>
<protein>
    <submittedName>
        <fullName evidence="7">ATP-dependent Clp protease ATP-binding subunit ClpE</fullName>
    </submittedName>
</protein>
<organism evidence="7 8">
    <name type="scientific">Lactobacillus helveticus</name>
    <name type="common">Lactobacillus suntoryeus</name>
    <dbReference type="NCBI Taxonomy" id="1587"/>
    <lineage>
        <taxon>Bacteria</taxon>
        <taxon>Bacillati</taxon>
        <taxon>Bacillota</taxon>
        <taxon>Bacilli</taxon>
        <taxon>Lactobacillales</taxon>
        <taxon>Lactobacillaceae</taxon>
        <taxon>Lactobacillus</taxon>
    </lineage>
</organism>
<dbReference type="SMART" id="SM00382">
    <property type="entry name" value="AAA"/>
    <property type="match status" value="2"/>
</dbReference>
<keyword evidence="2 7" id="KW-0067">ATP-binding</keyword>
<dbReference type="EMBL" id="CP019581">
    <property type="protein sequence ID" value="AZK91680.1"/>
    <property type="molecule type" value="Genomic_DNA"/>
</dbReference>
<reference evidence="7 8" key="1">
    <citation type="submission" date="2017-02" db="EMBL/GenBank/DDBJ databases">
        <title>Complete genome sequence of Lactobacillus helveticus.</title>
        <authorList>
            <person name="Kim J.F."/>
            <person name="Chung Y."/>
            <person name="Kwak M."/>
        </authorList>
    </citation>
    <scope>NUCLEOTIDE SEQUENCE [LARGE SCALE GENOMIC DNA]</scope>
    <source>
        <strain evidence="7 8">LH5</strain>
    </source>
</reference>
<dbReference type="GO" id="GO:0016887">
    <property type="term" value="F:ATP hydrolysis activity"/>
    <property type="evidence" value="ECO:0007669"/>
    <property type="project" value="InterPro"/>
</dbReference>
<dbReference type="PANTHER" id="PTHR11638:SF188">
    <property type="entry name" value="ATP-DEPENDENT CLP PROTEASE ATP-BINDING SUBUNIT CLPL"/>
    <property type="match status" value="1"/>
</dbReference>
<feature type="coiled-coil region" evidence="4">
    <location>
        <begin position="323"/>
        <end position="369"/>
    </location>
</feature>
<keyword evidence="3" id="KW-0143">Chaperone</keyword>
<dbReference type="InterPro" id="IPR001943">
    <property type="entry name" value="UVR_dom"/>
</dbReference>
<dbReference type="AlphaFoldDB" id="A0A3S8SD48"/>
<dbReference type="InterPro" id="IPR019489">
    <property type="entry name" value="Clp_ATPase_C"/>
</dbReference>
<feature type="domain" description="UVR" evidence="6">
    <location>
        <begin position="327"/>
        <end position="362"/>
    </location>
</feature>
<name>A0A3S8SD48_LACHE</name>
<dbReference type="SMART" id="SM01086">
    <property type="entry name" value="ClpB_D2-small"/>
    <property type="match status" value="1"/>
</dbReference>
<evidence type="ECO:0000313" key="7">
    <source>
        <dbReference type="EMBL" id="AZK91680.1"/>
    </source>
</evidence>
<dbReference type="Gene3D" id="1.10.8.60">
    <property type="match status" value="2"/>
</dbReference>
<dbReference type="InterPro" id="IPR001270">
    <property type="entry name" value="ClpA/B"/>
</dbReference>
<dbReference type="PRINTS" id="PR00300">
    <property type="entry name" value="CLPPROTEASEA"/>
</dbReference>
<dbReference type="InterPro" id="IPR027417">
    <property type="entry name" value="P-loop_NTPase"/>
</dbReference>
<dbReference type="GO" id="GO:0005524">
    <property type="term" value="F:ATP binding"/>
    <property type="evidence" value="ECO:0007669"/>
    <property type="project" value="UniProtKB-KW"/>
</dbReference>
<dbReference type="Gene3D" id="3.40.50.300">
    <property type="entry name" value="P-loop containing nucleotide triphosphate hydrolases"/>
    <property type="match status" value="2"/>
</dbReference>
<dbReference type="PROSITE" id="PS00870">
    <property type="entry name" value="CLPAB_1"/>
    <property type="match status" value="1"/>
</dbReference>
<dbReference type="PANTHER" id="PTHR11638">
    <property type="entry name" value="ATP-DEPENDENT CLP PROTEASE"/>
    <property type="match status" value="1"/>
</dbReference>
<dbReference type="InterPro" id="IPR041546">
    <property type="entry name" value="ClpA/ClpB_AAA_lid"/>
</dbReference>
<evidence type="ECO:0000256" key="2">
    <source>
        <dbReference type="ARBA" id="ARBA00022840"/>
    </source>
</evidence>
<dbReference type="GO" id="GO:0006508">
    <property type="term" value="P:proteolysis"/>
    <property type="evidence" value="ECO:0007669"/>
    <property type="project" value="UniProtKB-KW"/>
</dbReference>
<dbReference type="Gene3D" id="4.10.860.10">
    <property type="entry name" value="UVR domain"/>
    <property type="match status" value="1"/>
</dbReference>
<keyword evidence="7" id="KW-0378">Hydrolase</keyword>
<dbReference type="CDD" id="cd00009">
    <property type="entry name" value="AAA"/>
    <property type="match status" value="1"/>
</dbReference>
<dbReference type="Pfam" id="PF10431">
    <property type="entry name" value="ClpB_D2-small"/>
    <property type="match status" value="1"/>
</dbReference>
<evidence type="ECO:0000259" key="6">
    <source>
        <dbReference type="PROSITE" id="PS50151"/>
    </source>
</evidence>
<accession>A0A3S8SD48</accession>
<evidence type="ECO:0000256" key="5">
    <source>
        <dbReference type="SAM" id="MobiDB-lite"/>
    </source>
</evidence>
<keyword evidence="7" id="KW-0645">Protease</keyword>
<dbReference type="GO" id="GO:0005737">
    <property type="term" value="C:cytoplasm"/>
    <property type="evidence" value="ECO:0007669"/>
    <property type="project" value="TreeGrafter"/>
</dbReference>
<evidence type="ECO:0000313" key="8">
    <source>
        <dbReference type="Proteomes" id="UP000267945"/>
    </source>
</evidence>
<dbReference type="GO" id="GO:0008233">
    <property type="term" value="F:peptidase activity"/>
    <property type="evidence" value="ECO:0007669"/>
    <property type="project" value="UniProtKB-KW"/>
</dbReference>
<dbReference type="InterPro" id="IPR050130">
    <property type="entry name" value="ClpA_ClpB"/>
</dbReference>
<dbReference type="SUPFAM" id="SSF52540">
    <property type="entry name" value="P-loop containing nucleoside triphosphate hydrolases"/>
    <property type="match status" value="2"/>
</dbReference>
<keyword evidence="4" id="KW-0175">Coiled coil</keyword>
<dbReference type="Pfam" id="PF07724">
    <property type="entry name" value="AAA_2"/>
    <property type="match status" value="1"/>
</dbReference>
<dbReference type="PROSITE" id="PS50151">
    <property type="entry name" value="UVR"/>
    <property type="match status" value="1"/>
</dbReference>
<dbReference type="GO" id="GO:0034605">
    <property type="term" value="P:cellular response to heat"/>
    <property type="evidence" value="ECO:0007669"/>
    <property type="project" value="TreeGrafter"/>
</dbReference>
<dbReference type="Pfam" id="PF17871">
    <property type="entry name" value="AAA_lid_9"/>
    <property type="match status" value="1"/>
</dbReference>
<dbReference type="InterPro" id="IPR003593">
    <property type="entry name" value="AAA+_ATPase"/>
</dbReference>
<dbReference type="InterPro" id="IPR018368">
    <property type="entry name" value="ClpA/B_CS1"/>
</dbReference>
<dbReference type="CDD" id="cd19499">
    <property type="entry name" value="RecA-like_ClpB_Hsp104-like"/>
    <property type="match status" value="1"/>
</dbReference>
<feature type="region of interest" description="Disordered" evidence="5">
    <location>
        <begin position="55"/>
        <end position="74"/>
    </location>
</feature>
<gene>
    <name evidence="7" type="primary">clpE_2</name>
    <name evidence="7" type="ORF">LH5_01440</name>
</gene>
<evidence type="ECO:0000256" key="1">
    <source>
        <dbReference type="ARBA" id="ARBA00022741"/>
    </source>
</evidence>
<dbReference type="Pfam" id="PF00004">
    <property type="entry name" value="AAA"/>
    <property type="match status" value="1"/>
</dbReference>
<dbReference type="FunFam" id="3.40.50.300:FF:000025">
    <property type="entry name" value="ATP-dependent Clp protease subunit"/>
    <property type="match status" value="1"/>
</dbReference>
<sequence length="720" mass="80207">MLTIKFMMGVFADMAYFDNDFDNLFNELNSSFFNDDFGRRSGNGNSGSIPINYSSNMSSAPQTIQQNPQQPNEKPIGVDLVEEAKKNNLDPVIGRDEQIDNVIEILSRRKKNNPVLIGPAGVGKTSIVEGLAERIASGNVPAKMANMHIISVNINDMVAGSSLRGSFEERLKKVIDKAKSDPNIVLFIDELHNIVGAGSTDSENNNGDAANILKPALANGDLKLIGATTTSEFQRIEKDPALSRRFQAVQVPEPTTDVAIKILEGLKKKYEDYHHVKYSDDSLKLAVELSERYIQGRYLPDKAIDLMDEAGAKKALLVQPTDEKSLKNQISALEAKKSEAAKAEDYDKAGEIKAKIAELEKQLKNVDTKNTPEVTEKDIYAIIEQKTKIPMSELHADEAQKNLDLAKKLKKNVIDQDRAIDVITDAIARKQIFKDSDRPTGSFLLTGPTGVGKTELAKQLAIQLFGNKDHLIRLDMSEYQDEMAVNKLIGSAPGYVGYGEGGQLTEKVRHQPYSLILFDEIEKANPQVFNALLQIMDDGRLTDAQGRTVSFKDTILIMTSNAGFSDKLFEDGKVDQDKLISALENYFRPEFLNRLDAIVPFNSLTEQDMGKIINIYLKKMSHVLAKKDVTVEVSDEAKNFLAEKGYDKKFGARPLRRVVEQYLETPAAKLILREPDTKKIEFTADDKHLYLNGKAIFDISPKVEEKVKEDEAKAEDKKED</sequence>
<dbReference type="Proteomes" id="UP000267945">
    <property type="component" value="Chromosome"/>
</dbReference>
<evidence type="ECO:0000256" key="4">
    <source>
        <dbReference type="SAM" id="Coils"/>
    </source>
</evidence>
<proteinExistence type="predicted"/>
<evidence type="ECO:0000256" key="3">
    <source>
        <dbReference type="ARBA" id="ARBA00023186"/>
    </source>
</evidence>
<keyword evidence="1" id="KW-0547">Nucleotide-binding</keyword>